<proteinExistence type="predicted"/>
<name>A0A9W6XE96_9STRA</name>
<keyword evidence="2" id="KW-1185">Reference proteome</keyword>
<reference evidence="1" key="1">
    <citation type="submission" date="2023-04" db="EMBL/GenBank/DDBJ databases">
        <title>Phytophthora fragariaefolia NBRC 109709.</title>
        <authorList>
            <person name="Ichikawa N."/>
            <person name="Sato H."/>
            <person name="Tonouchi N."/>
        </authorList>
    </citation>
    <scope>NUCLEOTIDE SEQUENCE</scope>
    <source>
        <strain evidence="1">NBRC 109709</strain>
    </source>
</reference>
<dbReference type="PANTHER" id="PTHR37069:SF2">
    <property type="entry name" value="PIGGYBAC TRANSPOSABLE ELEMENT-DERIVED PROTEIN DOMAIN-CONTAINING PROTEIN"/>
    <property type="match status" value="1"/>
</dbReference>
<dbReference type="PANTHER" id="PTHR37069">
    <property type="entry name" value="DDE_TNP_1_7 DOMAIN-CONTAINING PROTEIN"/>
    <property type="match status" value="1"/>
</dbReference>
<protein>
    <submittedName>
        <fullName evidence="1">Unnamed protein product</fullName>
    </submittedName>
</protein>
<evidence type="ECO:0000313" key="2">
    <source>
        <dbReference type="Proteomes" id="UP001165121"/>
    </source>
</evidence>
<gene>
    <name evidence="1" type="ORF">Pfra01_001008600</name>
</gene>
<dbReference type="OrthoDB" id="122875at2759"/>
<dbReference type="AlphaFoldDB" id="A0A9W6XE96"/>
<organism evidence="1 2">
    <name type="scientific">Phytophthora fragariaefolia</name>
    <dbReference type="NCBI Taxonomy" id="1490495"/>
    <lineage>
        <taxon>Eukaryota</taxon>
        <taxon>Sar</taxon>
        <taxon>Stramenopiles</taxon>
        <taxon>Oomycota</taxon>
        <taxon>Peronosporomycetes</taxon>
        <taxon>Peronosporales</taxon>
        <taxon>Peronosporaceae</taxon>
        <taxon>Phytophthora</taxon>
    </lineage>
</organism>
<dbReference type="EMBL" id="BSXT01000957">
    <property type="protein sequence ID" value="GMF36717.1"/>
    <property type="molecule type" value="Genomic_DNA"/>
</dbReference>
<dbReference type="Proteomes" id="UP001165121">
    <property type="component" value="Unassembled WGS sequence"/>
</dbReference>
<evidence type="ECO:0000313" key="1">
    <source>
        <dbReference type="EMBL" id="GMF36717.1"/>
    </source>
</evidence>
<accession>A0A9W6XE96</accession>
<comment type="caution">
    <text evidence="1">The sequence shown here is derived from an EMBL/GenBank/DDBJ whole genome shotgun (WGS) entry which is preliminary data.</text>
</comment>
<sequence length="256" mass="27622">MVPRRVGKRRRADQDGTQDEYVDAALFITAWCVLRAEGWSSKPPPRSSLDTRYKCVHPNRNPAVEEGTDFVLGEAGVVAEYVGVRGIADDRNGAGGLGGADVGASRGGTGVAGDRGGAEVAGVINPFANQKKITWVCIRGDKLGLDDAGRPRSKRRRGYLDAAAPPVADATDAFLFKDAWRVFRSDGWAAKPPPTRSLDTRYRYVRPGGNFAGTEGIDYVLGEAGVIAEYMKSVKGVDRCELERQGELDKGNVQQH</sequence>